<dbReference type="EMBL" id="SDJR01000006">
    <property type="protein sequence ID" value="RXR25388.1"/>
    <property type="molecule type" value="Genomic_DNA"/>
</dbReference>
<gene>
    <name evidence="1" type="ORF">EQW73_11130</name>
    <name evidence="2" type="ORF">EQW78_10185</name>
</gene>
<dbReference type="RefSeq" id="WP_129429552.1">
    <property type="nucleotide sequence ID" value="NZ_JOFV01000003.1"/>
</dbReference>
<accession>A0A4Q1KUP9</accession>
<dbReference type="Proteomes" id="UP000290517">
    <property type="component" value="Unassembled WGS sequence"/>
</dbReference>
<evidence type="ECO:0000313" key="1">
    <source>
        <dbReference type="EMBL" id="RXR25388.1"/>
    </source>
</evidence>
<comment type="caution">
    <text evidence="2">The sequence shown here is derived from an EMBL/GenBank/DDBJ whole genome shotgun (WGS) entry which is preliminary data.</text>
</comment>
<sequence length="313" mass="33378">MVKNIGMGAWLPRILRAAWVIPGVILLAGCSASEQAAPQPEAVVDLPSSLTDGEVFLLDRYKNKLVVFDAELGVVEEDEREQSFGYAFPTRDSDLMTVGSSLGGDFEIVRRTDTELRSVLTVADRGVFPLATDGADEYFLINDYGPDGAVEDSTVAVLRDAELRELPQITGNVAGGALVDGLLWFTSYDEPSDSFTLSSVLPSDETASPVVVSTGLEDGALFATQGRLIVDGDFGLGPDAPECDLYCYVDEAADRLYALQTTAENLVLVAVDLASGEQRTVVEGDIVDFAPGPDGLVVHLRTGSVTLPEENLP</sequence>
<keyword evidence="4" id="KW-1185">Reference proteome</keyword>
<dbReference type="EMBL" id="SDJQ01000012">
    <property type="protein sequence ID" value="RXR33971.1"/>
    <property type="molecule type" value="Genomic_DNA"/>
</dbReference>
<name>A0A4Q1KUP9_9CELL</name>
<evidence type="ECO:0000313" key="3">
    <source>
        <dbReference type="Proteomes" id="UP000289805"/>
    </source>
</evidence>
<evidence type="ECO:0000313" key="2">
    <source>
        <dbReference type="EMBL" id="RXR33971.1"/>
    </source>
</evidence>
<dbReference type="PROSITE" id="PS51257">
    <property type="entry name" value="PROKAR_LIPOPROTEIN"/>
    <property type="match status" value="1"/>
</dbReference>
<reference evidence="3 4" key="1">
    <citation type="submission" date="2019-01" db="EMBL/GenBank/DDBJ databases">
        <title>Oerskovia turbata Genome sequencing and assembly.</title>
        <authorList>
            <person name="Dou T."/>
        </authorList>
    </citation>
    <scope>NUCLEOTIDE SEQUENCE [LARGE SCALE GENOMIC DNA]</scope>
    <source>
        <strain evidence="2 3">JCM12123</strain>
        <strain evidence="1 4">JCM3160</strain>
    </source>
</reference>
<dbReference type="Proteomes" id="UP000289805">
    <property type="component" value="Unassembled WGS sequence"/>
</dbReference>
<dbReference type="AlphaFoldDB" id="A0A4Q1KUP9"/>
<dbReference type="OrthoDB" id="2991518at2"/>
<organism evidence="2 3">
    <name type="scientific">Oerskovia turbata</name>
    <dbReference type="NCBI Taxonomy" id="1713"/>
    <lineage>
        <taxon>Bacteria</taxon>
        <taxon>Bacillati</taxon>
        <taxon>Actinomycetota</taxon>
        <taxon>Actinomycetes</taxon>
        <taxon>Micrococcales</taxon>
        <taxon>Cellulomonadaceae</taxon>
        <taxon>Oerskovia</taxon>
    </lineage>
</organism>
<protein>
    <recommendedName>
        <fullName evidence="5">SMP-30/Gluconolactonase/LRE-like region domain-containing protein</fullName>
    </recommendedName>
</protein>
<evidence type="ECO:0000313" key="4">
    <source>
        <dbReference type="Proteomes" id="UP000290517"/>
    </source>
</evidence>
<evidence type="ECO:0008006" key="5">
    <source>
        <dbReference type="Google" id="ProtNLM"/>
    </source>
</evidence>
<proteinExistence type="predicted"/>
<dbReference type="STRING" id="1713.GCA_000718325_00759"/>